<keyword evidence="2 3" id="KW-0040">ANK repeat</keyword>
<dbReference type="InterPro" id="IPR002110">
    <property type="entry name" value="Ankyrin_rpt"/>
</dbReference>
<evidence type="ECO:0000256" key="2">
    <source>
        <dbReference type="ARBA" id="ARBA00023043"/>
    </source>
</evidence>
<feature type="repeat" description="ANK" evidence="3">
    <location>
        <begin position="268"/>
        <end position="300"/>
    </location>
</feature>
<dbReference type="Pfam" id="PF12796">
    <property type="entry name" value="Ank_2"/>
    <property type="match status" value="2"/>
</dbReference>
<evidence type="ECO:0000313" key="5">
    <source>
        <dbReference type="Proteomes" id="UP000002358"/>
    </source>
</evidence>
<dbReference type="InParanoid" id="A0A7M7H9A9"/>
<dbReference type="PROSITE" id="PS50088">
    <property type="entry name" value="ANK_REPEAT"/>
    <property type="match status" value="3"/>
</dbReference>
<evidence type="ECO:0000256" key="3">
    <source>
        <dbReference type="PROSITE-ProRule" id="PRU00023"/>
    </source>
</evidence>
<dbReference type="PANTHER" id="PTHR24198">
    <property type="entry name" value="ANKYRIN REPEAT AND PROTEIN KINASE DOMAIN-CONTAINING PROTEIN"/>
    <property type="match status" value="1"/>
</dbReference>
<evidence type="ECO:0000256" key="1">
    <source>
        <dbReference type="ARBA" id="ARBA00022737"/>
    </source>
</evidence>
<keyword evidence="5" id="KW-1185">Reference proteome</keyword>
<organism evidence="4 5">
    <name type="scientific">Nasonia vitripennis</name>
    <name type="common">Parasitic wasp</name>
    <dbReference type="NCBI Taxonomy" id="7425"/>
    <lineage>
        <taxon>Eukaryota</taxon>
        <taxon>Metazoa</taxon>
        <taxon>Ecdysozoa</taxon>
        <taxon>Arthropoda</taxon>
        <taxon>Hexapoda</taxon>
        <taxon>Insecta</taxon>
        <taxon>Pterygota</taxon>
        <taxon>Neoptera</taxon>
        <taxon>Endopterygota</taxon>
        <taxon>Hymenoptera</taxon>
        <taxon>Apocrita</taxon>
        <taxon>Proctotrupomorpha</taxon>
        <taxon>Chalcidoidea</taxon>
        <taxon>Pteromalidae</taxon>
        <taxon>Pteromalinae</taxon>
        <taxon>Nasonia</taxon>
    </lineage>
</organism>
<sequence>MRTWFEFTFSCQQERIHIIRLKIWRKDRKDVKKFLRILARFLTMEEMCTIIEDAVIVRDEEIARYSIEVYPRRSTLRLAEAMSEEIILLLLKSKVDWSQPSGFWRIPTIFAAVYYKRLDILERLAKLVVNPEASPIWLCSTLCQATRYNDVQYVQLLVKAVIKAKCLDRVGVTAMKFAIERNNLSVVQMLLDMGVDADFRDYYNNNLLELACASNSEILRMILKRIEYPLTSRPVLLEKAAGASYLNSRRNVKLLLNKEVSINSPTTNGRYPIEAAIREHNDDTLDLLLQQGADVELITVDDKGILHSAVEFGSVLAVRAILEKTSDVNKRDSNGDTALRCVHQ</sequence>
<name>A0A7M7H9A9_NASVI</name>
<gene>
    <name evidence="4" type="primary">103315931</name>
</gene>
<dbReference type="Proteomes" id="UP000002358">
    <property type="component" value="Unassembled WGS sequence"/>
</dbReference>
<keyword evidence="1" id="KW-0677">Repeat</keyword>
<feature type="repeat" description="ANK" evidence="3">
    <location>
        <begin position="301"/>
        <end position="333"/>
    </location>
</feature>
<protein>
    <submittedName>
        <fullName evidence="4">Uncharacterized protein</fullName>
    </submittedName>
</protein>
<evidence type="ECO:0000313" key="4">
    <source>
        <dbReference type="EnsemblMetazoa" id="XP_008205338"/>
    </source>
</evidence>
<dbReference type="OrthoDB" id="21416at2759"/>
<dbReference type="Gene3D" id="1.25.40.20">
    <property type="entry name" value="Ankyrin repeat-containing domain"/>
    <property type="match status" value="1"/>
</dbReference>
<dbReference type="SMR" id="A0A7M7H9A9"/>
<dbReference type="InterPro" id="IPR036770">
    <property type="entry name" value="Ankyrin_rpt-contain_sf"/>
</dbReference>
<dbReference type="PANTHER" id="PTHR24198:SF165">
    <property type="entry name" value="ANKYRIN REPEAT-CONTAINING PROTEIN-RELATED"/>
    <property type="match status" value="1"/>
</dbReference>
<dbReference type="SMART" id="SM00248">
    <property type="entry name" value="ANK"/>
    <property type="match status" value="5"/>
</dbReference>
<proteinExistence type="predicted"/>
<dbReference type="SUPFAM" id="SSF48403">
    <property type="entry name" value="Ankyrin repeat"/>
    <property type="match status" value="1"/>
</dbReference>
<dbReference type="EnsemblMetazoa" id="XM_008207116">
    <property type="protein sequence ID" value="XP_008205338"/>
    <property type="gene ID" value="LOC103315931"/>
</dbReference>
<reference evidence="4" key="1">
    <citation type="submission" date="2021-01" db="UniProtKB">
        <authorList>
            <consortium name="EnsemblMetazoa"/>
        </authorList>
    </citation>
    <scope>IDENTIFICATION</scope>
</reference>
<dbReference type="AlphaFoldDB" id="A0A7M7H9A9"/>
<dbReference type="PROSITE" id="PS50297">
    <property type="entry name" value="ANK_REP_REGION"/>
    <property type="match status" value="2"/>
</dbReference>
<dbReference type="KEGG" id="nvi:103315931"/>
<feature type="repeat" description="ANK" evidence="3">
    <location>
        <begin position="170"/>
        <end position="202"/>
    </location>
</feature>
<accession>A0A7M7H9A9</accession>